<dbReference type="Proteomes" id="UP000623467">
    <property type="component" value="Unassembled WGS sequence"/>
</dbReference>
<dbReference type="GO" id="GO:0005737">
    <property type="term" value="C:cytoplasm"/>
    <property type="evidence" value="ECO:0007669"/>
    <property type="project" value="UniProtKB-SubCell"/>
</dbReference>
<feature type="compositionally biased region" description="Pro residues" evidence="4">
    <location>
        <begin position="781"/>
        <end position="796"/>
    </location>
</feature>
<reference evidence="6" key="1">
    <citation type="submission" date="2020-05" db="EMBL/GenBank/DDBJ databases">
        <title>Mycena genomes resolve the evolution of fungal bioluminescence.</title>
        <authorList>
            <person name="Tsai I.J."/>
        </authorList>
    </citation>
    <scope>NUCLEOTIDE SEQUENCE</scope>
    <source>
        <strain evidence="6">160909Yilan</strain>
    </source>
</reference>
<accession>A0A8H6Y7J7</accession>
<dbReference type="EMBL" id="JACAZH010000011">
    <property type="protein sequence ID" value="KAF7354683.1"/>
    <property type="molecule type" value="Genomic_DNA"/>
</dbReference>
<proteinExistence type="predicted"/>
<feature type="compositionally biased region" description="Basic and acidic residues" evidence="4">
    <location>
        <begin position="720"/>
        <end position="733"/>
    </location>
</feature>
<keyword evidence="3" id="KW-0507">mRNA processing</keyword>
<dbReference type="InterPro" id="IPR008847">
    <property type="entry name" value="Suf"/>
</dbReference>
<dbReference type="InterPro" id="IPR045243">
    <property type="entry name" value="Rna14-like"/>
</dbReference>
<gene>
    <name evidence="6" type="ORF">MSAN_01382000</name>
</gene>
<evidence type="ECO:0000259" key="5">
    <source>
        <dbReference type="Pfam" id="PF05843"/>
    </source>
</evidence>
<comment type="function">
    <text evidence="3">Component of the cleavage factor IA (CFIA) complex, which is involved in the endonucleolytic cleavage during polyadenylation-dependent pre-mRNA 3'-end formation.</text>
</comment>
<evidence type="ECO:0000313" key="6">
    <source>
        <dbReference type="EMBL" id="KAF7354683.1"/>
    </source>
</evidence>
<dbReference type="PANTHER" id="PTHR19980:SF0">
    <property type="entry name" value="CLEAVAGE STIMULATION FACTOR SUBUNIT 3"/>
    <property type="match status" value="1"/>
</dbReference>
<evidence type="ECO:0000256" key="2">
    <source>
        <dbReference type="ARBA" id="ARBA00023242"/>
    </source>
</evidence>
<keyword evidence="2 3" id="KW-0539">Nucleus</keyword>
<feature type="compositionally biased region" description="Polar residues" evidence="4">
    <location>
        <begin position="359"/>
        <end position="368"/>
    </location>
</feature>
<comment type="subcellular location">
    <subcellularLocation>
        <location evidence="3">Nucleus</location>
    </subcellularLocation>
    <subcellularLocation>
        <location evidence="3">Cytoplasm</location>
    </subcellularLocation>
    <text evidence="3">Nucleus and/or cytoplasm.</text>
</comment>
<dbReference type="GO" id="GO:0005634">
    <property type="term" value="C:nucleus"/>
    <property type="evidence" value="ECO:0007669"/>
    <property type="project" value="UniProtKB-SubCell"/>
</dbReference>
<evidence type="ECO:0000256" key="4">
    <source>
        <dbReference type="SAM" id="MobiDB-lite"/>
    </source>
</evidence>
<evidence type="ECO:0000256" key="1">
    <source>
        <dbReference type="ARBA" id="ARBA00022737"/>
    </source>
</evidence>
<dbReference type="OrthoDB" id="26282at2759"/>
<dbReference type="GO" id="GO:0180010">
    <property type="term" value="P:co-transcriptional mRNA 3'-end processing, cleavage and polyadenylation pathway"/>
    <property type="evidence" value="ECO:0007669"/>
    <property type="project" value="UniProtKB-UniRule"/>
</dbReference>
<dbReference type="InterPro" id="IPR011990">
    <property type="entry name" value="TPR-like_helical_dom_sf"/>
</dbReference>
<feature type="compositionally biased region" description="Polar residues" evidence="4">
    <location>
        <begin position="665"/>
        <end position="686"/>
    </location>
</feature>
<dbReference type="SMART" id="SM00386">
    <property type="entry name" value="HAT"/>
    <property type="match status" value="5"/>
</dbReference>
<feature type="region of interest" description="Disordered" evidence="4">
    <location>
        <begin position="344"/>
        <end position="371"/>
    </location>
</feature>
<organism evidence="6 7">
    <name type="scientific">Mycena sanguinolenta</name>
    <dbReference type="NCBI Taxonomy" id="230812"/>
    <lineage>
        <taxon>Eukaryota</taxon>
        <taxon>Fungi</taxon>
        <taxon>Dikarya</taxon>
        <taxon>Basidiomycota</taxon>
        <taxon>Agaricomycotina</taxon>
        <taxon>Agaricomycetes</taxon>
        <taxon>Agaricomycetidae</taxon>
        <taxon>Agaricales</taxon>
        <taxon>Marasmiineae</taxon>
        <taxon>Mycenaceae</taxon>
        <taxon>Mycena</taxon>
    </lineage>
</organism>
<dbReference type="PANTHER" id="PTHR19980">
    <property type="entry name" value="RNA CLEAVAGE STIMULATION FACTOR"/>
    <property type="match status" value="1"/>
</dbReference>
<dbReference type="Gene3D" id="1.25.40.1040">
    <property type="match status" value="1"/>
</dbReference>
<name>A0A8H6Y7J7_9AGAR</name>
<feature type="compositionally biased region" description="Basic and acidic residues" evidence="4">
    <location>
        <begin position="693"/>
        <end position="712"/>
    </location>
</feature>
<sequence>MSETLPDPSVKTEAGSDPIPPPSDYDALMARLKESPHDPESWKRLIDVAESSGDIPRIREAYDALLKQTSPAVELWKFYLDYVRRVNNGPATRDIVRKAYDFALNHVGQDRDSGPIWAEYIQFLNAGESSNTWETQQKMDALRKVYHRAVQTPLENVEQLWTQLEAFEMGLNKITAKKFMSELSPAHMQARTVLRQLNNHLQGLGNNNTNGIFLPAPATFSAQERELIKRWKLYLKWEEGNPLEIEEKDRATFISRVEKVYRKAVIRMRYYPEIWFMAYSWTASVGKNDDALSILKAGLEANPESFALTYAYAEQLEKAELKRTSGISRPVLRANLARLTALAAPPEASAEETKEENGSQESISTAPATNKHYQDELAERKKLYSNAWINYMRFARRAQGQTTCRETFSKARKDEYVGWEVYEAAAMTEYRCNLDDGRLVASRIFENGMKKFGTDVAYVLAHLSFLLTINDENNARALFERVVPTFTPAEAKPIWERWSRSQYQYDDLEAVLELERRMAEVYPNGTFDALSLFCIVVVYERLLNATSSSSLTIVLSTPPSLHSSTSLSSAQYPHCAPLSFSTFKARTFRCASFNTPPHAILMLDSSDAPIKRFAQRHTYHSIDAIADNDLGFAKTRKLGSINSSGINLTPSIPPPGGVSPLVAANANTNGNTHVNDAGNTTTQNPNKRPPPPGDRKPNEYKRPRPDDRDRRRYSPPPPPPRRDPPPRDKDDKPVSLPAVLSWFVTQLPPRETFDGPIFNTDNLMETLRTAVIPSSSNRSRSPPPPPRSAGRPPPDYGPYQGPQSGPPRGGRRY</sequence>
<feature type="region of interest" description="Disordered" evidence="4">
    <location>
        <begin position="643"/>
        <end position="734"/>
    </location>
</feature>
<dbReference type="SUPFAM" id="SSF48452">
    <property type="entry name" value="TPR-like"/>
    <property type="match status" value="1"/>
</dbReference>
<dbReference type="InterPro" id="IPR003107">
    <property type="entry name" value="HAT"/>
</dbReference>
<dbReference type="GO" id="GO:0003729">
    <property type="term" value="F:mRNA binding"/>
    <property type="evidence" value="ECO:0007669"/>
    <property type="project" value="TreeGrafter"/>
</dbReference>
<evidence type="ECO:0000256" key="3">
    <source>
        <dbReference type="RuleBase" id="RU369035"/>
    </source>
</evidence>
<feature type="region of interest" description="Disordered" evidence="4">
    <location>
        <begin position="770"/>
        <end position="813"/>
    </location>
</feature>
<protein>
    <recommendedName>
        <fullName evidence="3">mRNA 3'-end-processing protein RNA14</fullName>
    </recommendedName>
</protein>
<keyword evidence="1" id="KW-0677">Repeat</keyword>
<comment type="caution">
    <text evidence="6">The sequence shown here is derived from an EMBL/GenBank/DDBJ whole genome shotgun (WGS) entry which is preliminary data.</text>
</comment>
<evidence type="ECO:0000313" key="7">
    <source>
        <dbReference type="Proteomes" id="UP000623467"/>
    </source>
</evidence>
<keyword evidence="3" id="KW-0963">Cytoplasm</keyword>
<feature type="region of interest" description="Disordered" evidence="4">
    <location>
        <begin position="1"/>
        <end position="26"/>
    </location>
</feature>
<keyword evidence="7" id="KW-1185">Reference proteome</keyword>
<dbReference type="Pfam" id="PF05843">
    <property type="entry name" value="Suf"/>
    <property type="match status" value="1"/>
</dbReference>
<feature type="domain" description="Suppressor of forked" evidence="5">
    <location>
        <begin position="70"/>
        <end position="525"/>
    </location>
</feature>
<dbReference type="AlphaFoldDB" id="A0A8H6Y7J7"/>